<dbReference type="PANTHER" id="PTHR12436:SF4">
    <property type="entry name" value="LEUKOCYTE RECEPTOR CLUSTER MEMBER 8"/>
    <property type="match status" value="1"/>
</dbReference>
<feature type="region of interest" description="Disordered" evidence="1">
    <location>
        <begin position="1"/>
        <end position="89"/>
    </location>
</feature>
<dbReference type="InterPro" id="IPR005062">
    <property type="entry name" value="SAC3/GANP/THP3_conserved"/>
</dbReference>
<dbReference type="InParanoid" id="G8ZRT1"/>
<sequence>MDATYNKVNPVSLGQNRKNRDAKKRKKESTVSKGGKIPMPPAFPPPSAPPVPPPSQFLPSQLPGVLAPSGAGISSFQEPLQPWKSNMEGSLPNNGLPGVPTMSPFFFNNGMNFHPNDSGLPVVPKPEKSGTISPNPSFFPYLNNTSSMPQTGLHGVWNGLNQATRSTPKSSLGNDGRKRKSSKTKNHRMINVETNSMSSVEEIERRRKRAERFNSSQNSRSSTALDDEENFANLNAISTKSHKYDKNKRIVGRCQSLEKSYLRLTSEPNPDLVRPLNVLKKTYSMLMKKHQKRQASYQYLCDQFKSMRQDLRVQMIENQFAVKVYESHARIALENGDIGEFNQCQSRLITLFELPSIKPSCLEEFTSYRVLYYMLTEDNGSINTLRLKLMTENQAVFNNALVQTAFTLAHARLMGNYHQFMRMYSAMKSLGKKLVDAFIEKEKLKSLVVICKSYNQINLDFLIKELQFKDGGEMTEFFRRTNIQKYVIIKNPGETNEFQYLDTRACRLPILQQYFHSKKIDIKGQQ</sequence>
<dbReference type="GeneID" id="11500558"/>
<dbReference type="KEGG" id="tdl:TDEL_0C03340"/>
<feature type="compositionally biased region" description="Polar residues" evidence="1">
    <location>
        <begin position="159"/>
        <end position="173"/>
    </location>
</feature>
<evidence type="ECO:0000259" key="2">
    <source>
        <dbReference type="PROSITE" id="PS50250"/>
    </source>
</evidence>
<dbReference type="FunCoup" id="G8ZRT1">
    <property type="interactions" value="61"/>
</dbReference>
<name>G8ZRT1_TORDE</name>
<dbReference type="OrthoDB" id="199574at2759"/>
<evidence type="ECO:0000313" key="4">
    <source>
        <dbReference type="Proteomes" id="UP000005627"/>
    </source>
</evidence>
<dbReference type="STRING" id="1076872.G8ZRT1"/>
<dbReference type="AlphaFoldDB" id="G8ZRT1"/>
<dbReference type="InterPro" id="IPR000717">
    <property type="entry name" value="PCI_dom"/>
</dbReference>
<feature type="domain" description="PCI" evidence="2">
    <location>
        <begin position="337"/>
        <end position="505"/>
    </location>
</feature>
<dbReference type="InterPro" id="IPR045107">
    <property type="entry name" value="SAC3/GANP/THP3"/>
</dbReference>
<evidence type="ECO:0000256" key="1">
    <source>
        <dbReference type="SAM" id="MobiDB-lite"/>
    </source>
</evidence>
<keyword evidence="4" id="KW-1185">Reference proteome</keyword>
<dbReference type="PANTHER" id="PTHR12436">
    <property type="entry name" value="80 KDA MCM3-ASSOCIATED PROTEIN"/>
    <property type="match status" value="1"/>
</dbReference>
<feature type="region of interest" description="Disordered" evidence="1">
    <location>
        <begin position="153"/>
        <end position="201"/>
    </location>
</feature>
<dbReference type="Proteomes" id="UP000005627">
    <property type="component" value="Chromosome 3"/>
</dbReference>
<gene>
    <name evidence="3" type="primary">TDEL0C03340</name>
    <name evidence="3" type="ORF">TDEL_0C03340</name>
</gene>
<protein>
    <recommendedName>
        <fullName evidence="2">PCI domain-containing protein</fullName>
    </recommendedName>
</protein>
<dbReference type="PROSITE" id="PS50250">
    <property type="entry name" value="PCI"/>
    <property type="match status" value="1"/>
</dbReference>
<dbReference type="RefSeq" id="XP_003680434.1">
    <property type="nucleotide sequence ID" value="XM_003680386.1"/>
</dbReference>
<dbReference type="HOGENOM" id="CLU_015513_4_2_1"/>
<dbReference type="Pfam" id="PF03399">
    <property type="entry name" value="SAC3_GANP"/>
    <property type="match status" value="1"/>
</dbReference>
<dbReference type="eggNOG" id="KOG1861">
    <property type="taxonomic scope" value="Eukaryota"/>
</dbReference>
<dbReference type="Gene3D" id="1.25.40.990">
    <property type="match status" value="1"/>
</dbReference>
<dbReference type="GO" id="GO:0000791">
    <property type="term" value="C:euchromatin"/>
    <property type="evidence" value="ECO:0007669"/>
    <property type="project" value="EnsemblFungi"/>
</dbReference>
<reference evidence="3 4" key="1">
    <citation type="journal article" date="2011" name="Proc. Natl. Acad. Sci. U.S.A.">
        <title>Evolutionary erosion of yeast sex chromosomes by mating-type switching accidents.</title>
        <authorList>
            <person name="Gordon J.L."/>
            <person name="Armisen D."/>
            <person name="Proux-Wera E."/>
            <person name="Oheigeartaigh S.S."/>
            <person name="Byrne K.P."/>
            <person name="Wolfe K.H."/>
        </authorList>
    </citation>
    <scope>NUCLEOTIDE SEQUENCE [LARGE SCALE GENOMIC DNA]</scope>
    <source>
        <strain evidence="4">ATCC 10662 / CBS 1146 / NBRC 0425 / NCYC 2629 / NRRL Y-866</strain>
    </source>
</reference>
<dbReference type="EMBL" id="HE616744">
    <property type="protein sequence ID" value="CCE91223.1"/>
    <property type="molecule type" value="Genomic_DNA"/>
</dbReference>
<feature type="compositionally biased region" description="Polar residues" evidence="1">
    <location>
        <begin position="72"/>
        <end position="89"/>
    </location>
</feature>
<dbReference type="GO" id="GO:0005634">
    <property type="term" value="C:nucleus"/>
    <property type="evidence" value="ECO:0007669"/>
    <property type="project" value="TreeGrafter"/>
</dbReference>
<organism evidence="3 4">
    <name type="scientific">Torulaspora delbrueckii</name>
    <name type="common">Yeast</name>
    <name type="synonym">Candida colliculosa</name>
    <dbReference type="NCBI Taxonomy" id="4950"/>
    <lineage>
        <taxon>Eukaryota</taxon>
        <taxon>Fungi</taxon>
        <taxon>Dikarya</taxon>
        <taxon>Ascomycota</taxon>
        <taxon>Saccharomycotina</taxon>
        <taxon>Saccharomycetes</taxon>
        <taxon>Saccharomycetales</taxon>
        <taxon>Saccharomycetaceae</taxon>
        <taxon>Torulaspora</taxon>
    </lineage>
</organism>
<feature type="compositionally biased region" description="Pro residues" evidence="1">
    <location>
        <begin position="38"/>
        <end position="56"/>
    </location>
</feature>
<proteinExistence type="predicted"/>
<feature type="compositionally biased region" description="Polar residues" evidence="1">
    <location>
        <begin position="1"/>
        <end position="15"/>
    </location>
</feature>
<evidence type="ECO:0000313" key="3">
    <source>
        <dbReference type="EMBL" id="CCE91223.1"/>
    </source>
</evidence>
<feature type="compositionally biased region" description="Basic residues" evidence="1">
    <location>
        <begin position="177"/>
        <end position="188"/>
    </location>
</feature>
<accession>G8ZRT1</accession>
<dbReference type="GO" id="GO:0000398">
    <property type="term" value="P:mRNA splicing, via spliceosome"/>
    <property type="evidence" value="ECO:0007669"/>
    <property type="project" value="EnsemblFungi"/>
</dbReference>